<dbReference type="AlphaFoldDB" id="A0A484M943"/>
<dbReference type="EMBL" id="OOIL02002830">
    <property type="protein sequence ID" value="VFQ85079.1"/>
    <property type="molecule type" value="Genomic_DNA"/>
</dbReference>
<keyword evidence="1" id="KW-1133">Transmembrane helix</keyword>
<evidence type="ECO:0000313" key="4">
    <source>
        <dbReference type="Proteomes" id="UP000595140"/>
    </source>
</evidence>
<protein>
    <submittedName>
        <fullName evidence="3">Uncharacterized protein</fullName>
    </submittedName>
</protein>
<sequence>MANSVVFMFSLLVSSNAIVRAQEGRPPHGLASEIPSAAAASPEAYTFFNPGGSGGGDQLNYAKAAAQFPAMPAAARGAGDGGMAAVLVGFLIVLVLAFGIYLLSVVTTQKGSRNGPLV</sequence>
<name>A0A484M943_9ASTE</name>
<evidence type="ECO:0000256" key="2">
    <source>
        <dbReference type="SAM" id="SignalP"/>
    </source>
</evidence>
<accession>A0A484M943</accession>
<keyword evidence="1" id="KW-0472">Membrane</keyword>
<evidence type="ECO:0000256" key="1">
    <source>
        <dbReference type="SAM" id="Phobius"/>
    </source>
</evidence>
<organism evidence="3 4">
    <name type="scientific">Cuscuta campestris</name>
    <dbReference type="NCBI Taxonomy" id="132261"/>
    <lineage>
        <taxon>Eukaryota</taxon>
        <taxon>Viridiplantae</taxon>
        <taxon>Streptophyta</taxon>
        <taxon>Embryophyta</taxon>
        <taxon>Tracheophyta</taxon>
        <taxon>Spermatophyta</taxon>
        <taxon>Magnoliopsida</taxon>
        <taxon>eudicotyledons</taxon>
        <taxon>Gunneridae</taxon>
        <taxon>Pentapetalae</taxon>
        <taxon>asterids</taxon>
        <taxon>lamiids</taxon>
        <taxon>Solanales</taxon>
        <taxon>Convolvulaceae</taxon>
        <taxon>Cuscuteae</taxon>
        <taxon>Cuscuta</taxon>
        <taxon>Cuscuta subgen. Grammica</taxon>
        <taxon>Cuscuta sect. Cleistogrammica</taxon>
    </lineage>
</organism>
<dbReference type="Proteomes" id="UP000595140">
    <property type="component" value="Unassembled WGS sequence"/>
</dbReference>
<proteinExistence type="predicted"/>
<keyword evidence="1" id="KW-0812">Transmembrane</keyword>
<feature type="chain" id="PRO_5019787439" evidence="2">
    <location>
        <begin position="22"/>
        <end position="118"/>
    </location>
</feature>
<feature type="transmembrane region" description="Helical" evidence="1">
    <location>
        <begin position="81"/>
        <end position="103"/>
    </location>
</feature>
<keyword evidence="2" id="KW-0732">Signal</keyword>
<evidence type="ECO:0000313" key="3">
    <source>
        <dbReference type="EMBL" id="VFQ85079.1"/>
    </source>
</evidence>
<keyword evidence="4" id="KW-1185">Reference proteome</keyword>
<gene>
    <name evidence="3" type="ORF">CCAM_LOCUS26855</name>
</gene>
<reference evidence="3 4" key="1">
    <citation type="submission" date="2018-04" db="EMBL/GenBank/DDBJ databases">
        <authorList>
            <person name="Vogel A."/>
        </authorList>
    </citation>
    <scope>NUCLEOTIDE SEQUENCE [LARGE SCALE GENOMIC DNA]</scope>
</reference>
<feature type="signal peptide" evidence="2">
    <location>
        <begin position="1"/>
        <end position="21"/>
    </location>
</feature>